<evidence type="ECO:0000256" key="5">
    <source>
        <dbReference type="ARBA" id="ARBA00023136"/>
    </source>
</evidence>
<feature type="transmembrane region" description="Helical" evidence="6">
    <location>
        <begin position="237"/>
        <end position="256"/>
    </location>
</feature>
<keyword evidence="4 6" id="KW-1133">Transmembrane helix</keyword>
<comment type="caution">
    <text evidence="8">The sequence shown here is derived from an EMBL/GenBank/DDBJ whole genome shotgun (WGS) entry which is preliminary data.</text>
</comment>
<feature type="transmembrane region" description="Helical" evidence="6">
    <location>
        <begin position="28"/>
        <end position="48"/>
    </location>
</feature>
<feature type="transmembrane region" description="Helical" evidence="6">
    <location>
        <begin position="262"/>
        <end position="281"/>
    </location>
</feature>
<keyword evidence="5 6" id="KW-0472">Membrane</keyword>
<dbReference type="EMBL" id="LAJE02000352">
    <property type="protein sequence ID" value="OEO28867.1"/>
    <property type="molecule type" value="Genomic_DNA"/>
</dbReference>
<dbReference type="AlphaFoldDB" id="A0A1E5XJV0"/>
<feature type="transmembrane region" description="Helical" evidence="6">
    <location>
        <begin position="170"/>
        <end position="192"/>
    </location>
</feature>
<feature type="transmembrane region" description="Helical" evidence="6">
    <location>
        <begin position="60"/>
        <end position="78"/>
    </location>
</feature>
<dbReference type="InterPro" id="IPR050638">
    <property type="entry name" value="AA-Vitamin_Transporters"/>
</dbReference>
<dbReference type="PANTHER" id="PTHR32322:SF2">
    <property type="entry name" value="EAMA DOMAIN-CONTAINING PROTEIN"/>
    <property type="match status" value="1"/>
</dbReference>
<name>A0A1E5XJV0_9HYPH</name>
<feature type="transmembrane region" description="Helical" evidence="6">
    <location>
        <begin position="204"/>
        <end position="225"/>
    </location>
</feature>
<sequence>MLLFAALIAGSFTFGALTVPYIHAVPLNALRFVMAALLMGAFAFGVARQKFAFPPAPWRFGINGFLTAVYFVTMFIALTMTQPVATSAVYTLVPLMTAVTAYFIVGQRSGLAVMVSLLLAGLGAIWVIFRGDIDALLRFDIGQGELIYFVGCVAYAIYTPLLRRFNRGESALVLSFWTMVATAAWIVLYGVPEILATDWLHLPALVWWVVLYLAIGPTAVCFFLIQFASARLPAAKVIAYGYLVPAFVIVFEGLAGHGWASLSVAAGAAITVLGLVVLALLRER</sequence>
<feature type="domain" description="EamA" evidence="7">
    <location>
        <begin position="2"/>
        <end position="128"/>
    </location>
</feature>
<evidence type="ECO:0000256" key="3">
    <source>
        <dbReference type="ARBA" id="ARBA00022692"/>
    </source>
</evidence>
<dbReference type="Proteomes" id="UP000095463">
    <property type="component" value="Unassembled WGS sequence"/>
</dbReference>
<evidence type="ECO:0000256" key="1">
    <source>
        <dbReference type="ARBA" id="ARBA00004141"/>
    </source>
</evidence>
<feature type="domain" description="EamA" evidence="7">
    <location>
        <begin position="144"/>
        <end position="278"/>
    </location>
</feature>
<comment type="subcellular location">
    <subcellularLocation>
        <location evidence="1">Membrane</location>
        <topology evidence="1">Multi-pass membrane protein</topology>
    </subcellularLocation>
</comment>
<comment type="similarity">
    <text evidence="2">Belongs to the EamA transporter family.</text>
</comment>
<evidence type="ECO:0000259" key="7">
    <source>
        <dbReference type="Pfam" id="PF00892"/>
    </source>
</evidence>
<keyword evidence="3 6" id="KW-0812">Transmembrane</keyword>
<dbReference type="PANTHER" id="PTHR32322">
    <property type="entry name" value="INNER MEMBRANE TRANSPORTER"/>
    <property type="match status" value="1"/>
</dbReference>
<evidence type="ECO:0000313" key="8">
    <source>
        <dbReference type="EMBL" id="OEO28867.1"/>
    </source>
</evidence>
<evidence type="ECO:0000256" key="6">
    <source>
        <dbReference type="SAM" id="Phobius"/>
    </source>
</evidence>
<accession>A0A1E5XJV0</accession>
<organism evidence="8 9">
    <name type="scientific">Devosia insulae DS-56</name>
    <dbReference type="NCBI Taxonomy" id="1116389"/>
    <lineage>
        <taxon>Bacteria</taxon>
        <taxon>Pseudomonadati</taxon>
        <taxon>Pseudomonadota</taxon>
        <taxon>Alphaproteobacteria</taxon>
        <taxon>Hyphomicrobiales</taxon>
        <taxon>Devosiaceae</taxon>
        <taxon>Devosia</taxon>
    </lineage>
</organism>
<evidence type="ECO:0000313" key="9">
    <source>
        <dbReference type="Proteomes" id="UP000095463"/>
    </source>
</evidence>
<feature type="transmembrane region" description="Helical" evidence="6">
    <location>
        <begin position="84"/>
        <end position="104"/>
    </location>
</feature>
<dbReference type="InterPro" id="IPR000620">
    <property type="entry name" value="EamA_dom"/>
</dbReference>
<proteinExistence type="inferred from homology"/>
<gene>
    <name evidence="8" type="ORF">VW23_002720</name>
</gene>
<evidence type="ECO:0000256" key="4">
    <source>
        <dbReference type="ARBA" id="ARBA00022989"/>
    </source>
</evidence>
<feature type="transmembrane region" description="Helical" evidence="6">
    <location>
        <begin position="111"/>
        <end position="129"/>
    </location>
</feature>
<reference evidence="8 9" key="1">
    <citation type="journal article" date="2015" name="Genome Announc.">
        <title>Genome Assemblies of Three Soil-Associated Devosia species: D. insulae, D. limi, and D. soli.</title>
        <authorList>
            <person name="Hassan Y.I."/>
            <person name="Lepp D."/>
            <person name="Zhou T."/>
        </authorList>
    </citation>
    <scope>NUCLEOTIDE SEQUENCE [LARGE SCALE GENOMIC DNA]</scope>
    <source>
        <strain evidence="8 9">DS-56</strain>
    </source>
</reference>
<dbReference type="SUPFAM" id="SSF103481">
    <property type="entry name" value="Multidrug resistance efflux transporter EmrE"/>
    <property type="match status" value="2"/>
</dbReference>
<feature type="transmembrane region" description="Helical" evidence="6">
    <location>
        <begin position="141"/>
        <end position="158"/>
    </location>
</feature>
<dbReference type="OrthoDB" id="5812248at2"/>
<keyword evidence="9" id="KW-1185">Reference proteome</keyword>
<protein>
    <recommendedName>
        <fullName evidence="7">EamA domain-containing protein</fullName>
    </recommendedName>
</protein>
<dbReference type="Pfam" id="PF00892">
    <property type="entry name" value="EamA"/>
    <property type="match status" value="2"/>
</dbReference>
<dbReference type="GO" id="GO:0016020">
    <property type="term" value="C:membrane"/>
    <property type="evidence" value="ECO:0007669"/>
    <property type="project" value="UniProtKB-SubCell"/>
</dbReference>
<evidence type="ECO:0000256" key="2">
    <source>
        <dbReference type="ARBA" id="ARBA00007362"/>
    </source>
</evidence>
<dbReference type="InterPro" id="IPR037185">
    <property type="entry name" value="EmrE-like"/>
</dbReference>